<feature type="region of interest" description="Disordered" evidence="2">
    <location>
        <begin position="1"/>
        <end position="25"/>
    </location>
</feature>
<keyword evidence="1" id="KW-0175">Coiled coil</keyword>
<feature type="transmembrane region" description="Helical" evidence="3">
    <location>
        <begin position="98"/>
        <end position="115"/>
    </location>
</feature>
<keyword evidence="3" id="KW-1133">Transmembrane helix</keyword>
<protein>
    <submittedName>
        <fullName evidence="5">DUF883 family protein</fullName>
    </submittedName>
</protein>
<dbReference type="AlphaFoldDB" id="A0A506TZG0"/>
<accession>A0A506TZG0</accession>
<reference evidence="5 6" key="1">
    <citation type="submission" date="2019-06" db="EMBL/GenBank/DDBJ databases">
        <authorList>
            <person name="Li M."/>
        </authorList>
    </citation>
    <scope>NUCLEOTIDE SEQUENCE [LARGE SCALE GENOMIC DNA]</scope>
    <source>
        <strain evidence="5 6">BGMRC6574</strain>
    </source>
</reference>
<dbReference type="Proteomes" id="UP000320314">
    <property type="component" value="Unassembled WGS sequence"/>
</dbReference>
<evidence type="ECO:0000259" key="4">
    <source>
        <dbReference type="Pfam" id="PF19029"/>
    </source>
</evidence>
<keyword evidence="3" id="KW-0472">Membrane</keyword>
<proteinExistence type="predicted"/>
<feature type="domain" description="DUF883" evidence="4">
    <location>
        <begin position="93"/>
        <end position="115"/>
    </location>
</feature>
<gene>
    <name evidence="5" type="ORF">FJU11_13870</name>
</gene>
<evidence type="ECO:0000313" key="6">
    <source>
        <dbReference type="Proteomes" id="UP000320314"/>
    </source>
</evidence>
<keyword evidence="3" id="KW-0812">Transmembrane</keyword>
<dbReference type="EMBL" id="VHLH01000027">
    <property type="protein sequence ID" value="TPW26686.1"/>
    <property type="molecule type" value="Genomic_DNA"/>
</dbReference>
<evidence type="ECO:0000256" key="2">
    <source>
        <dbReference type="SAM" id="MobiDB-lite"/>
    </source>
</evidence>
<dbReference type="Pfam" id="PF19029">
    <property type="entry name" value="DUF883_C"/>
    <property type="match status" value="1"/>
</dbReference>
<comment type="caution">
    <text evidence="5">The sequence shown here is derived from an EMBL/GenBank/DDBJ whole genome shotgun (WGS) entry which is preliminary data.</text>
</comment>
<sequence length="117" mass="12632">MTTDPRVNPAEDGPQGPQPQNADKAAIEEQLARIKADISGLASTLASIGSSRLNDARGHADGRIHELTRAGEQAIEDLRRQLNDVERDMSLKVREKPLQTLSVAAGIGFLAALILRR</sequence>
<dbReference type="RefSeq" id="WP_141167665.1">
    <property type="nucleotide sequence ID" value="NZ_VHLH01000027.1"/>
</dbReference>
<evidence type="ECO:0000313" key="5">
    <source>
        <dbReference type="EMBL" id="TPW26686.1"/>
    </source>
</evidence>
<evidence type="ECO:0000256" key="3">
    <source>
        <dbReference type="SAM" id="Phobius"/>
    </source>
</evidence>
<organism evidence="5 6">
    <name type="scientific">Pararhizobium mangrovi</name>
    <dbReference type="NCBI Taxonomy" id="2590452"/>
    <lineage>
        <taxon>Bacteria</taxon>
        <taxon>Pseudomonadati</taxon>
        <taxon>Pseudomonadota</taxon>
        <taxon>Alphaproteobacteria</taxon>
        <taxon>Hyphomicrobiales</taxon>
        <taxon>Rhizobiaceae</taxon>
        <taxon>Rhizobium/Agrobacterium group</taxon>
        <taxon>Pararhizobium</taxon>
    </lineage>
</organism>
<feature type="coiled-coil region" evidence="1">
    <location>
        <begin position="68"/>
        <end position="95"/>
    </location>
</feature>
<evidence type="ECO:0000256" key="1">
    <source>
        <dbReference type="SAM" id="Coils"/>
    </source>
</evidence>
<keyword evidence="6" id="KW-1185">Reference proteome</keyword>
<dbReference type="InterPro" id="IPR043605">
    <property type="entry name" value="DUF883_C"/>
</dbReference>
<name>A0A506TZG0_9HYPH</name>